<dbReference type="PANTHER" id="PTHR10458">
    <property type="entry name" value="PEPTIDE DEFORMYLASE"/>
    <property type="match status" value="1"/>
</dbReference>
<evidence type="ECO:0000313" key="4">
    <source>
        <dbReference type="Proteomes" id="UP000244069"/>
    </source>
</evidence>
<dbReference type="RefSeq" id="WP_107975857.1">
    <property type="nucleotide sequence ID" value="NZ_BMEZ01000011.1"/>
</dbReference>
<comment type="caution">
    <text evidence="3">The sequence shown here is derived from an EMBL/GenBank/DDBJ whole genome shotgun (WGS) entry which is preliminary data.</text>
</comment>
<dbReference type="InterPro" id="IPR023635">
    <property type="entry name" value="Peptide_deformylase"/>
</dbReference>
<dbReference type="Proteomes" id="UP000244069">
    <property type="component" value="Unassembled WGS sequence"/>
</dbReference>
<keyword evidence="4" id="KW-1185">Reference proteome</keyword>
<dbReference type="Gene3D" id="3.90.45.10">
    <property type="entry name" value="Peptide deformylase"/>
    <property type="match status" value="1"/>
</dbReference>
<gene>
    <name evidence="3" type="ORF">C8N44_109117</name>
</gene>
<organism evidence="3 4">
    <name type="scientific">Allosediminivita pacifica</name>
    <dbReference type="NCBI Taxonomy" id="1267769"/>
    <lineage>
        <taxon>Bacteria</taxon>
        <taxon>Pseudomonadati</taxon>
        <taxon>Pseudomonadota</taxon>
        <taxon>Alphaproteobacteria</taxon>
        <taxon>Rhodobacterales</taxon>
        <taxon>Paracoccaceae</taxon>
        <taxon>Allosediminivita</taxon>
    </lineage>
</organism>
<dbReference type="OrthoDB" id="9804313at2"/>
<name>A0A2T6AXA5_9RHOB</name>
<dbReference type="CDD" id="cd00487">
    <property type="entry name" value="Pep_deformylase"/>
    <property type="match status" value="1"/>
</dbReference>
<sequence length="165" mass="18576">MSPRPFVMWPDKRLRTPAEPVTEVTDEIRTIWDDMVDTMVAMPGVGLAAPQIGVMLRLAVVDGSDTGGQAVRLANPELLWASAEMRPHEEASPNLPGVSAKIERPAKVRVRYLDEGGAQAEREFEGLWSTSVQHQIDHLDGHVFIDRLSRVKREMILKRFRKARL</sequence>
<dbReference type="EMBL" id="QBKN01000009">
    <property type="protein sequence ID" value="PTX48426.1"/>
    <property type="molecule type" value="Genomic_DNA"/>
</dbReference>
<protein>
    <recommendedName>
        <fullName evidence="2">Peptide deformylase-like</fullName>
    </recommendedName>
    <alternativeName>
        <fullName evidence="2">Polypeptide deformylase-like</fullName>
    </alternativeName>
</protein>
<comment type="caution">
    <text evidence="2">Lacks conserved residue(s) required for the propagation of feature annotation.</text>
</comment>
<dbReference type="PIRSF" id="PIRSF004749">
    <property type="entry name" value="Pep_def"/>
    <property type="match status" value="1"/>
</dbReference>
<evidence type="ECO:0000313" key="3">
    <source>
        <dbReference type="EMBL" id="PTX48426.1"/>
    </source>
</evidence>
<dbReference type="NCBIfam" id="TIGR00079">
    <property type="entry name" value="pept_deformyl"/>
    <property type="match status" value="1"/>
</dbReference>
<dbReference type="PRINTS" id="PR01576">
    <property type="entry name" value="PDEFORMYLASE"/>
</dbReference>
<dbReference type="GO" id="GO:0042586">
    <property type="term" value="F:peptide deformylase activity"/>
    <property type="evidence" value="ECO:0007669"/>
    <property type="project" value="InterPro"/>
</dbReference>
<reference evidence="3 4" key="1">
    <citation type="submission" date="2018-04" db="EMBL/GenBank/DDBJ databases">
        <title>Genomic Encyclopedia of Archaeal and Bacterial Type Strains, Phase II (KMG-II): from individual species to whole genera.</title>
        <authorList>
            <person name="Goeker M."/>
        </authorList>
    </citation>
    <scope>NUCLEOTIDE SEQUENCE [LARGE SCALE GENOMIC DNA]</scope>
    <source>
        <strain evidence="3 4">DSM 29329</strain>
    </source>
</reference>
<evidence type="ECO:0000256" key="1">
    <source>
        <dbReference type="ARBA" id="ARBA00010759"/>
    </source>
</evidence>
<dbReference type="PANTHER" id="PTHR10458:SF22">
    <property type="entry name" value="PEPTIDE DEFORMYLASE"/>
    <property type="match status" value="1"/>
</dbReference>
<proteinExistence type="inferred from homology"/>
<evidence type="ECO:0000256" key="2">
    <source>
        <dbReference type="HAMAP-Rule" id="MF_00163"/>
    </source>
</evidence>
<comment type="similarity">
    <text evidence="1 2">Belongs to the polypeptide deformylase family.</text>
</comment>
<accession>A0A2T6AXA5</accession>
<dbReference type="NCBIfam" id="NF001159">
    <property type="entry name" value="PRK00150.1-3"/>
    <property type="match status" value="1"/>
</dbReference>
<dbReference type="InterPro" id="IPR036821">
    <property type="entry name" value="Peptide_deformylase_sf"/>
</dbReference>
<dbReference type="AlphaFoldDB" id="A0A2T6AXA5"/>
<dbReference type="SUPFAM" id="SSF56420">
    <property type="entry name" value="Peptide deformylase"/>
    <property type="match status" value="1"/>
</dbReference>
<dbReference type="Pfam" id="PF01327">
    <property type="entry name" value="Pep_deformylase"/>
    <property type="match status" value="1"/>
</dbReference>
<dbReference type="HAMAP" id="MF_00163">
    <property type="entry name" value="Pep_deformylase"/>
    <property type="match status" value="1"/>
</dbReference>